<evidence type="ECO:0000313" key="5">
    <source>
        <dbReference type="Proteomes" id="UP001190700"/>
    </source>
</evidence>
<accession>A0AAE0FDK3</accession>
<sequence length="227" mass="24080">MQQPAVGRTLVFLVFLINSALPLAESVPRKLLCRENCAAQDASRKGAFLGLYPPPIPSKPGQIYVSLLRNRAFIEQNPEVQAALQAEYEKYESEQSVYHRRSPEKEGGDGTSSQTVEAEGSPDSGIGAGEVTQQSEQSAGESPPTAVVETLQAPPEAPTPVVISPAAPVTSALETFETPSVEASGAQPSAVSAMNAISSDFLILLFACVLTGGVTHWMTRKDNVVKQ</sequence>
<feature type="chain" id="PRO_5041964944" evidence="3">
    <location>
        <begin position="27"/>
        <end position="227"/>
    </location>
</feature>
<proteinExistence type="predicted"/>
<feature type="transmembrane region" description="Helical" evidence="2">
    <location>
        <begin position="201"/>
        <end position="219"/>
    </location>
</feature>
<feature type="region of interest" description="Disordered" evidence="1">
    <location>
        <begin position="94"/>
        <end position="147"/>
    </location>
</feature>
<keyword evidence="2" id="KW-1133">Transmembrane helix</keyword>
<gene>
    <name evidence="4" type="ORF">CYMTET_33217</name>
</gene>
<protein>
    <submittedName>
        <fullName evidence="4">Uncharacterized protein</fullName>
    </submittedName>
</protein>
<keyword evidence="5" id="KW-1185">Reference proteome</keyword>
<dbReference type="Proteomes" id="UP001190700">
    <property type="component" value="Unassembled WGS sequence"/>
</dbReference>
<evidence type="ECO:0000256" key="2">
    <source>
        <dbReference type="SAM" id="Phobius"/>
    </source>
</evidence>
<organism evidence="4 5">
    <name type="scientific">Cymbomonas tetramitiformis</name>
    <dbReference type="NCBI Taxonomy" id="36881"/>
    <lineage>
        <taxon>Eukaryota</taxon>
        <taxon>Viridiplantae</taxon>
        <taxon>Chlorophyta</taxon>
        <taxon>Pyramimonadophyceae</taxon>
        <taxon>Pyramimonadales</taxon>
        <taxon>Pyramimonadaceae</taxon>
        <taxon>Cymbomonas</taxon>
    </lineage>
</organism>
<name>A0AAE0FDK3_9CHLO</name>
<evidence type="ECO:0000256" key="1">
    <source>
        <dbReference type="SAM" id="MobiDB-lite"/>
    </source>
</evidence>
<dbReference type="AlphaFoldDB" id="A0AAE0FDK3"/>
<keyword evidence="2" id="KW-0472">Membrane</keyword>
<dbReference type="EMBL" id="LGRX02020209">
    <property type="protein sequence ID" value="KAK3257708.1"/>
    <property type="molecule type" value="Genomic_DNA"/>
</dbReference>
<reference evidence="4 5" key="1">
    <citation type="journal article" date="2015" name="Genome Biol. Evol.">
        <title>Comparative Genomics of a Bacterivorous Green Alga Reveals Evolutionary Causalities and Consequences of Phago-Mixotrophic Mode of Nutrition.</title>
        <authorList>
            <person name="Burns J.A."/>
            <person name="Paasch A."/>
            <person name="Narechania A."/>
            <person name="Kim E."/>
        </authorList>
    </citation>
    <scope>NUCLEOTIDE SEQUENCE [LARGE SCALE GENOMIC DNA]</scope>
    <source>
        <strain evidence="4 5">PLY_AMNH</strain>
    </source>
</reference>
<keyword evidence="3" id="KW-0732">Signal</keyword>
<evidence type="ECO:0000313" key="4">
    <source>
        <dbReference type="EMBL" id="KAK3257708.1"/>
    </source>
</evidence>
<comment type="caution">
    <text evidence="4">The sequence shown here is derived from an EMBL/GenBank/DDBJ whole genome shotgun (WGS) entry which is preliminary data.</text>
</comment>
<feature type="signal peptide" evidence="3">
    <location>
        <begin position="1"/>
        <end position="26"/>
    </location>
</feature>
<feature type="compositionally biased region" description="Polar residues" evidence="1">
    <location>
        <begin position="131"/>
        <end position="140"/>
    </location>
</feature>
<evidence type="ECO:0000256" key="3">
    <source>
        <dbReference type="SAM" id="SignalP"/>
    </source>
</evidence>
<keyword evidence="2" id="KW-0812">Transmembrane</keyword>